<keyword evidence="1" id="KW-1133">Transmembrane helix</keyword>
<accession>A0ABP8JW16</accession>
<feature type="transmembrane region" description="Helical" evidence="1">
    <location>
        <begin position="12"/>
        <end position="32"/>
    </location>
</feature>
<evidence type="ECO:0000313" key="2">
    <source>
        <dbReference type="EMBL" id="GAA4396876.1"/>
    </source>
</evidence>
<proteinExistence type="predicted"/>
<feature type="transmembrane region" description="Helical" evidence="1">
    <location>
        <begin position="66"/>
        <end position="87"/>
    </location>
</feature>
<dbReference type="EMBL" id="BAABGM010000001">
    <property type="protein sequence ID" value="GAA4396876.1"/>
    <property type="molecule type" value="Genomic_DNA"/>
</dbReference>
<name>A0ABP8JW16_9MICO</name>
<sequence>MERPEDQFLNRHPGYALALLCLMALVLGFVLVKTIRWRRDREAYLKQAGRLSAVSRFQPSQAYARGLVALGWPIYIGLLLIVGLGLWDSLFHASFDGEIWILFASQAFIWAGLILPYFYWPRVAMPPHARGDMSPFQVRRLRRQRERRH</sequence>
<evidence type="ECO:0000313" key="3">
    <source>
        <dbReference type="Proteomes" id="UP001500945"/>
    </source>
</evidence>
<reference evidence="3" key="1">
    <citation type="journal article" date="2019" name="Int. J. Syst. Evol. Microbiol.">
        <title>The Global Catalogue of Microorganisms (GCM) 10K type strain sequencing project: providing services to taxonomists for standard genome sequencing and annotation.</title>
        <authorList>
            <consortium name="The Broad Institute Genomics Platform"/>
            <consortium name="The Broad Institute Genome Sequencing Center for Infectious Disease"/>
            <person name="Wu L."/>
            <person name="Ma J."/>
        </authorList>
    </citation>
    <scope>NUCLEOTIDE SEQUENCE [LARGE SCALE GENOMIC DNA]</scope>
    <source>
        <strain evidence="3">JCM 17809</strain>
    </source>
</reference>
<organism evidence="2 3">
    <name type="scientific">Fodinibacter luteus</name>
    <dbReference type="NCBI Taxonomy" id="552064"/>
    <lineage>
        <taxon>Bacteria</taxon>
        <taxon>Bacillati</taxon>
        <taxon>Actinomycetota</taxon>
        <taxon>Actinomycetes</taxon>
        <taxon>Micrococcales</taxon>
        <taxon>Intrasporangiaceae</taxon>
        <taxon>Fodinibacter (ex Wang et al. 2009)</taxon>
    </lineage>
</organism>
<comment type="caution">
    <text evidence="2">The sequence shown here is derived from an EMBL/GenBank/DDBJ whole genome shotgun (WGS) entry which is preliminary data.</text>
</comment>
<feature type="transmembrane region" description="Helical" evidence="1">
    <location>
        <begin position="99"/>
        <end position="120"/>
    </location>
</feature>
<keyword evidence="3" id="KW-1185">Reference proteome</keyword>
<keyword evidence="1" id="KW-0472">Membrane</keyword>
<protein>
    <submittedName>
        <fullName evidence="2">Uncharacterized protein</fullName>
    </submittedName>
</protein>
<keyword evidence="1" id="KW-0812">Transmembrane</keyword>
<gene>
    <name evidence="2" type="ORF">GCM10023168_01260</name>
</gene>
<dbReference type="Proteomes" id="UP001500945">
    <property type="component" value="Unassembled WGS sequence"/>
</dbReference>
<evidence type="ECO:0000256" key="1">
    <source>
        <dbReference type="SAM" id="Phobius"/>
    </source>
</evidence>